<dbReference type="PANTHER" id="PTHR40396">
    <property type="entry name" value="ATPASE-LIKE PROTEIN"/>
    <property type="match status" value="1"/>
</dbReference>
<evidence type="ECO:0000259" key="1">
    <source>
        <dbReference type="Pfam" id="PF13304"/>
    </source>
</evidence>
<name>A0ABY5WHU7_9RHOB</name>
<dbReference type="RefSeq" id="WP_259964241.1">
    <property type="nucleotide sequence ID" value="NZ_CP081051.1"/>
</dbReference>
<dbReference type="SUPFAM" id="SSF52540">
    <property type="entry name" value="P-loop containing nucleoside triphosphate hydrolases"/>
    <property type="match status" value="1"/>
</dbReference>
<dbReference type="InterPro" id="IPR027417">
    <property type="entry name" value="P-loop_NTPase"/>
</dbReference>
<reference evidence="2" key="1">
    <citation type="submission" date="2021-08" db="EMBL/GenBank/DDBJ databases">
        <authorList>
            <person name="Nwanade C."/>
            <person name="Wang M."/>
            <person name="Masoudi A."/>
            <person name="Yu Z."/>
            <person name="Liu J."/>
        </authorList>
    </citation>
    <scope>NUCLEOTIDE SEQUENCE</scope>
    <source>
        <strain evidence="2">S166</strain>
    </source>
</reference>
<dbReference type="Gene3D" id="3.40.50.300">
    <property type="entry name" value="P-loop containing nucleotide triphosphate hydrolases"/>
    <property type="match status" value="2"/>
</dbReference>
<evidence type="ECO:0000313" key="3">
    <source>
        <dbReference type="Proteomes" id="UP001058514"/>
    </source>
</evidence>
<proteinExistence type="predicted"/>
<keyword evidence="3" id="KW-1185">Reference proteome</keyword>
<accession>A0ABY5WHU7</accession>
<gene>
    <name evidence="2" type="ORF">K3718_16005</name>
</gene>
<dbReference type="Proteomes" id="UP001058514">
    <property type="component" value="Chromosome"/>
</dbReference>
<dbReference type="Pfam" id="PF13304">
    <property type="entry name" value="AAA_21"/>
    <property type="match status" value="1"/>
</dbReference>
<sequence length="396" mass="43711">MPIKKRKKRASIRLENVGPISEAKVDLGDLTVLVGPQASGKSVFLQTLKLAADRNHVLGVFEQQNVVFNGDPAAVINGFYGRGMAGMLNDSPHVTWEGQRYELQALTKFKKPKSSQIERLFYIPAQRVVSLPSGVSQTFGSFNFGDPYVLRYFAHQVHILLQNEFGSNAQLFPAKGRLNESLKGPIAENLFGGAQLTVEPKDFTKTLTLEIEGLSEGLPFLAWSAGQREFVPLLLGLYWLCPAGKVSKRDNIEWVVIEEPEMGLHPRAVSTFLLLVLELLKRGYKVVISTHSTVVLDLIWALRQVQECGGTESDVRELFELNSNPTTKQIAESSLSKDYRVYFFERGKAAQDISSLDPGSEDEAIANWGDLNGFAGRSADVVAKAVTRANAKASKK</sequence>
<dbReference type="EMBL" id="CP081051">
    <property type="protein sequence ID" value="UWQ41018.1"/>
    <property type="molecule type" value="Genomic_DNA"/>
</dbReference>
<dbReference type="InterPro" id="IPR003959">
    <property type="entry name" value="ATPase_AAA_core"/>
</dbReference>
<organism evidence="2 3">
    <name type="scientific">Leisingera aquaemixtae</name>
    <dbReference type="NCBI Taxonomy" id="1396826"/>
    <lineage>
        <taxon>Bacteria</taxon>
        <taxon>Pseudomonadati</taxon>
        <taxon>Pseudomonadota</taxon>
        <taxon>Alphaproteobacteria</taxon>
        <taxon>Rhodobacterales</taxon>
        <taxon>Roseobacteraceae</taxon>
        <taxon>Leisingera</taxon>
    </lineage>
</organism>
<dbReference type="PANTHER" id="PTHR40396:SF1">
    <property type="entry name" value="ATPASE AAA-TYPE CORE DOMAIN-CONTAINING PROTEIN"/>
    <property type="match status" value="1"/>
</dbReference>
<feature type="domain" description="ATPase AAA-type core" evidence="1">
    <location>
        <begin position="30"/>
        <end position="297"/>
    </location>
</feature>
<evidence type="ECO:0000313" key="2">
    <source>
        <dbReference type="EMBL" id="UWQ41018.1"/>
    </source>
</evidence>
<protein>
    <submittedName>
        <fullName evidence="2">AAA family ATPase</fullName>
    </submittedName>
</protein>